<feature type="transmembrane region" description="Helical" evidence="6">
    <location>
        <begin position="78"/>
        <end position="98"/>
    </location>
</feature>
<sequence length="116" mass="12727">MTIPSESVRERKGIRAEDVTKSDTTAATIGVTASPYVTGAKTLIFYTFLLIAVPVIAYYVGKGYVLEDLLGYSKQQSFIYWAILSVIGIHGVLGLMIVKAFREEVVIPARVPTKQD</sequence>
<protein>
    <recommendedName>
        <fullName evidence="9">Vacuolar ATPase assembly integral membrane protein VMA21 homolog</fullName>
    </recommendedName>
</protein>
<dbReference type="GO" id="GO:0070072">
    <property type="term" value="P:vacuolar proton-transporting V-type ATPase complex assembly"/>
    <property type="evidence" value="ECO:0007669"/>
    <property type="project" value="InterPro"/>
</dbReference>
<keyword evidence="4 6" id="KW-0472">Membrane</keyword>
<comment type="caution">
    <text evidence="7">The sequence shown here is derived from an EMBL/GenBank/DDBJ whole genome shotgun (WGS) entry which is preliminary data.</text>
</comment>
<evidence type="ECO:0000313" key="8">
    <source>
        <dbReference type="Proteomes" id="UP000186922"/>
    </source>
</evidence>
<evidence type="ECO:0000256" key="5">
    <source>
        <dbReference type="ARBA" id="ARBA00023329"/>
    </source>
</evidence>
<proteinExistence type="predicted"/>
<evidence type="ECO:0000256" key="3">
    <source>
        <dbReference type="ARBA" id="ARBA00022989"/>
    </source>
</evidence>
<dbReference type="EMBL" id="BDGG01000004">
    <property type="protein sequence ID" value="GAU97168.1"/>
    <property type="molecule type" value="Genomic_DNA"/>
</dbReference>
<keyword evidence="5" id="KW-0968">Cytoplasmic vesicle</keyword>
<dbReference type="Pfam" id="PF09446">
    <property type="entry name" value="VMA21"/>
    <property type="match status" value="1"/>
</dbReference>
<evidence type="ECO:0008006" key="9">
    <source>
        <dbReference type="Google" id="ProtNLM"/>
    </source>
</evidence>
<evidence type="ECO:0000256" key="1">
    <source>
        <dbReference type="ARBA" id="ARBA00022692"/>
    </source>
</evidence>
<keyword evidence="2" id="KW-0256">Endoplasmic reticulum</keyword>
<name>A0A1D1VFA1_RAMVA</name>
<dbReference type="OrthoDB" id="160405at2759"/>
<dbReference type="AlphaFoldDB" id="A0A1D1VFA1"/>
<dbReference type="STRING" id="947166.A0A1D1VFA1"/>
<accession>A0A1D1VFA1</accession>
<keyword evidence="1 6" id="KW-0812">Transmembrane</keyword>
<evidence type="ECO:0000256" key="4">
    <source>
        <dbReference type="ARBA" id="ARBA00023136"/>
    </source>
</evidence>
<reference evidence="7 8" key="1">
    <citation type="journal article" date="2016" name="Nat. Commun.">
        <title>Extremotolerant tardigrade genome and improved radiotolerance of human cultured cells by tardigrade-unique protein.</title>
        <authorList>
            <person name="Hashimoto T."/>
            <person name="Horikawa D.D."/>
            <person name="Saito Y."/>
            <person name="Kuwahara H."/>
            <person name="Kozuka-Hata H."/>
            <person name="Shin-I T."/>
            <person name="Minakuchi Y."/>
            <person name="Ohishi K."/>
            <person name="Motoyama A."/>
            <person name="Aizu T."/>
            <person name="Enomoto A."/>
            <person name="Kondo K."/>
            <person name="Tanaka S."/>
            <person name="Hara Y."/>
            <person name="Koshikawa S."/>
            <person name="Sagara H."/>
            <person name="Miura T."/>
            <person name="Yokobori S."/>
            <person name="Miyagawa K."/>
            <person name="Suzuki Y."/>
            <person name="Kubo T."/>
            <person name="Oyama M."/>
            <person name="Kohara Y."/>
            <person name="Fujiyama A."/>
            <person name="Arakawa K."/>
            <person name="Katayama T."/>
            <person name="Toyoda A."/>
            <person name="Kunieda T."/>
        </authorList>
    </citation>
    <scope>NUCLEOTIDE SEQUENCE [LARGE SCALE GENOMIC DNA]</scope>
    <source>
        <strain evidence="7 8">YOKOZUNA-1</strain>
    </source>
</reference>
<organism evidence="7 8">
    <name type="scientific">Ramazzottius varieornatus</name>
    <name type="common">Water bear</name>
    <name type="synonym">Tardigrade</name>
    <dbReference type="NCBI Taxonomy" id="947166"/>
    <lineage>
        <taxon>Eukaryota</taxon>
        <taxon>Metazoa</taxon>
        <taxon>Ecdysozoa</taxon>
        <taxon>Tardigrada</taxon>
        <taxon>Eutardigrada</taxon>
        <taxon>Parachela</taxon>
        <taxon>Hypsibioidea</taxon>
        <taxon>Ramazzottiidae</taxon>
        <taxon>Ramazzottius</taxon>
    </lineage>
</organism>
<dbReference type="Proteomes" id="UP000186922">
    <property type="component" value="Unassembled WGS sequence"/>
</dbReference>
<evidence type="ECO:0000313" key="7">
    <source>
        <dbReference type="EMBL" id="GAU97168.1"/>
    </source>
</evidence>
<evidence type="ECO:0000256" key="6">
    <source>
        <dbReference type="SAM" id="Phobius"/>
    </source>
</evidence>
<evidence type="ECO:0000256" key="2">
    <source>
        <dbReference type="ARBA" id="ARBA00022824"/>
    </source>
</evidence>
<keyword evidence="3 6" id="KW-1133">Transmembrane helix</keyword>
<feature type="transmembrane region" description="Helical" evidence="6">
    <location>
        <begin position="43"/>
        <end position="66"/>
    </location>
</feature>
<keyword evidence="8" id="KW-1185">Reference proteome</keyword>
<dbReference type="InterPro" id="IPR019013">
    <property type="entry name" value="Vma21"/>
</dbReference>
<dbReference type="GO" id="GO:0031410">
    <property type="term" value="C:cytoplasmic vesicle"/>
    <property type="evidence" value="ECO:0007669"/>
    <property type="project" value="UniProtKB-KW"/>
</dbReference>
<gene>
    <name evidence="7" type="primary">RvY_08514-1</name>
    <name evidence="7" type="synonym">RvY_08514.1</name>
    <name evidence="7" type="ORF">RvY_08514</name>
</gene>